<dbReference type="EMBL" id="CP093310">
    <property type="protein sequence ID" value="WXX24372.1"/>
    <property type="molecule type" value="Genomic_DNA"/>
</dbReference>
<feature type="region of interest" description="Disordered" evidence="5">
    <location>
        <begin position="1"/>
        <end position="24"/>
    </location>
</feature>
<dbReference type="InterPro" id="IPR013762">
    <property type="entry name" value="Integrase-like_cat_sf"/>
</dbReference>
<evidence type="ECO:0000313" key="7">
    <source>
        <dbReference type="EMBL" id="WXX24372.1"/>
    </source>
</evidence>
<dbReference type="PROSITE" id="PS51898">
    <property type="entry name" value="TYR_RECOMBINASE"/>
    <property type="match status" value="1"/>
</dbReference>
<dbReference type="InterPro" id="IPR011010">
    <property type="entry name" value="DNA_brk_join_enz"/>
</dbReference>
<evidence type="ECO:0000313" key="8">
    <source>
        <dbReference type="Proteomes" id="UP000829560"/>
    </source>
</evidence>
<dbReference type="Gene3D" id="1.10.443.10">
    <property type="entry name" value="Intergrase catalytic core"/>
    <property type="match status" value="1"/>
</dbReference>
<dbReference type="GO" id="GO:0006310">
    <property type="term" value="P:DNA recombination"/>
    <property type="evidence" value="ECO:0007669"/>
    <property type="project" value="UniProtKB-KW"/>
</dbReference>
<dbReference type="RefSeq" id="WP_338412405.1">
    <property type="nucleotide sequence ID" value="NZ_CP093310.2"/>
</dbReference>
<evidence type="ECO:0000256" key="1">
    <source>
        <dbReference type="ARBA" id="ARBA00008857"/>
    </source>
</evidence>
<evidence type="ECO:0000256" key="4">
    <source>
        <dbReference type="ARBA" id="ARBA00023172"/>
    </source>
</evidence>
<dbReference type="Proteomes" id="UP000829560">
    <property type="component" value="Chromosome"/>
</dbReference>
<dbReference type="KEGG" id="prae:MN210_17600"/>
<evidence type="ECO:0000256" key="3">
    <source>
        <dbReference type="ARBA" id="ARBA00023125"/>
    </source>
</evidence>
<proteinExistence type="inferred from homology"/>
<dbReference type="PANTHER" id="PTHR30349">
    <property type="entry name" value="PHAGE INTEGRASE-RELATED"/>
    <property type="match status" value="1"/>
</dbReference>
<keyword evidence="8" id="KW-1185">Reference proteome</keyword>
<evidence type="ECO:0000256" key="2">
    <source>
        <dbReference type="ARBA" id="ARBA00022908"/>
    </source>
</evidence>
<protein>
    <submittedName>
        <fullName evidence="7">Site-specific integrase</fullName>
    </submittedName>
</protein>
<keyword evidence="2" id="KW-0229">DNA integration</keyword>
<dbReference type="InterPro" id="IPR050090">
    <property type="entry name" value="Tyrosine_recombinase_XerCD"/>
</dbReference>
<dbReference type="InterPro" id="IPR002104">
    <property type="entry name" value="Integrase_catalytic"/>
</dbReference>
<keyword evidence="3" id="KW-0238">DNA-binding</keyword>
<accession>A0AAU6PVF7</accession>
<dbReference type="AlphaFoldDB" id="A0AAU6PVF7"/>
<feature type="compositionally biased region" description="Basic and acidic residues" evidence="5">
    <location>
        <begin position="8"/>
        <end position="19"/>
    </location>
</feature>
<keyword evidence="4" id="KW-0233">DNA recombination</keyword>
<evidence type="ECO:0000256" key="5">
    <source>
        <dbReference type="SAM" id="MobiDB-lite"/>
    </source>
</evidence>
<organism evidence="7 8">
    <name type="scientific">Psychrobacter raelei</name>
    <dbReference type="NCBI Taxonomy" id="2565531"/>
    <lineage>
        <taxon>Bacteria</taxon>
        <taxon>Pseudomonadati</taxon>
        <taxon>Pseudomonadota</taxon>
        <taxon>Gammaproteobacteria</taxon>
        <taxon>Moraxellales</taxon>
        <taxon>Moraxellaceae</taxon>
        <taxon>Psychrobacter</taxon>
    </lineage>
</organism>
<dbReference type="GO" id="GO:0015074">
    <property type="term" value="P:DNA integration"/>
    <property type="evidence" value="ECO:0007669"/>
    <property type="project" value="UniProtKB-KW"/>
</dbReference>
<feature type="domain" description="Tyr recombinase" evidence="6">
    <location>
        <begin position="485"/>
        <end position="692"/>
    </location>
</feature>
<comment type="similarity">
    <text evidence="1">Belongs to the 'phage' integrase family.</text>
</comment>
<sequence>MSSNIKNSDNELFGHERRSSQRKKQRQEAIEQCKILCETLWQTFCVQNTQENISDDDINQLYDDILEQLKKCVPTKFIPFALFERKRFFEKINQKRKTLNLPPFPEPVIASRVSRPKNINDLDSFLYLSQAQEVANNAIDTWCQKNKFSLLDSISWFLFSLVSFAGYSDDKILKAIYEYMAEDKPVYQLFDDMLCLPIKIESPFYANEIKILNDSLQQLYITRLVIIDDISRLWLYKIQHQTGSDSFPKYHQVIKRLGEFTGEGFTVKSIHKSEYLKHNSVYWQTLPKVRLDIQLVQVLLGNQNQTSITQEQLLRYFQKIKQPKAVLSNNDIEKLTIESKDELRSTDDNSQQFKSDIVKDVRSILNSDAKKIRAKLEQLLTEPLFPNQIRLVTWIIDLHTTGNKISTLKRYLSDIGNDFIASTRDTDFFGWSKHNYHFIYDEILANKNQNRIGYTTTVICSLHSSLKRHFKAPDIDLRGGGDPQIVSSYLIPYQVYQVLQSSISNQHGISDYYKQLLNIVVTLLYRTGMRISEILGLQVKDIEYDNQSFSEYNIIVRSNPYRSLKSDDDTRRIYLSVLLLDDELEQFKKFLNSRRTQNINYLFTYQYQSKILSRHSIEQPIKKILADTIYRDITLHAFRHNAISNMAVILRSDYNIAKYFIDYNENQLTTIRQHFLGKVRKVSTNYWDALMEFAGHADLNTTFSSYIHTADIIASYQLQQANLTLPSHIVYKLINTNRNKLYQHNKLAVDAKENTVDLSQIRHYINRKIKLEQLSTTITICNKVNKDSHDSNTSSNNQKVSAVFGIYNREVIEKLLHDIEDGQPVSEASSLNFNYDDALRLYERALNLVTDSKGNLNHKLISKDRKQKSEHILIAPTPLHYREDNALLQLCFDNLETLYADPSSRRDVKDMLKVFYDKVNTSKSEIRFPFKEKQLFYKYLKVMCRILPSHYWRINVCSIRYKSQNNEKKKRTMSSLVDSEDTLNKTEDLKANYPDFRGTITTDDNYNGYALSVISPVKSKKNQSSALMKYVLHFLLIVEGLSG</sequence>
<dbReference type="GO" id="GO:0003677">
    <property type="term" value="F:DNA binding"/>
    <property type="evidence" value="ECO:0007669"/>
    <property type="project" value="UniProtKB-KW"/>
</dbReference>
<dbReference type="SUPFAM" id="SSF56349">
    <property type="entry name" value="DNA breaking-rejoining enzymes"/>
    <property type="match status" value="1"/>
</dbReference>
<dbReference type="Pfam" id="PF00589">
    <property type="entry name" value="Phage_integrase"/>
    <property type="match status" value="1"/>
</dbReference>
<gene>
    <name evidence="7" type="ORF">MN210_17600</name>
</gene>
<evidence type="ECO:0000259" key="6">
    <source>
        <dbReference type="PROSITE" id="PS51898"/>
    </source>
</evidence>
<dbReference type="PANTHER" id="PTHR30349:SF41">
    <property type="entry name" value="INTEGRASE_RECOMBINASE PROTEIN MJ0367-RELATED"/>
    <property type="match status" value="1"/>
</dbReference>
<dbReference type="CDD" id="cd00397">
    <property type="entry name" value="DNA_BRE_C"/>
    <property type="match status" value="1"/>
</dbReference>
<name>A0AAU6PVF7_9GAMM</name>
<reference evidence="7" key="1">
    <citation type="submission" date="2024-03" db="EMBL/GenBank/DDBJ databases">
        <title>Psychrobacter raelis sp. nov. isolated from a dog with peritonitis.</title>
        <authorList>
            <person name="Schiavone A."/>
            <person name="Manzulli V."/>
            <person name="Camarda A."/>
            <person name="Cafiero M.A."/>
            <person name="Vasco I."/>
            <person name="Marino L."/>
            <person name="Pennuzzi G."/>
            <person name="Serrecchia L."/>
            <person name="Galante D."/>
            <person name="Pugliese N."/>
        </authorList>
    </citation>
    <scope>NUCLEOTIDE SEQUENCE</scope>
    <source>
        <strain evidence="7">PraFG1</strain>
    </source>
</reference>